<dbReference type="CDD" id="cd06848">
    <property type="entry name" value="GCS_H"/>
    <property type="match status" value="1"/>
</dbReference>
<sequence length="307" mass="35037">MHKKRGKKRLVGFQVEEDECIWMKAGVVNFRLCDNAFDCYNCPFDAGMQRAMSPRDHAEIELKEPGWVDHLKKHYHGPERPCRHALTGRIDAPKICPMNYECYHCAFDQMLDEFDIGKLGDPPDYVLASGYKMAKGYYYHLGHCWVRFDHGGRVKVGFDDFMVKLFGASQFLALPPLGATLKKDQVGLTFGRDDHKAASLSPVTGTVLAVNQKVQEYPGIPHEDPYHEGWLYILEPDMPKKNLKGLYYGKESMQWIEHESRKLLSLMGPEYERLAATGGRSISDVFGNFPQLGWDLLAKTFLRTAKI</sequence>
<keyword evidence="1" id="KW-0450">Lipoyl</keyword>
<dbReference type="GO" id="GO:0009249">
    <property type="term" value="P:protein lipoylation"/>
    <property type="evidence" value="ECO:0007669"/>
    <property type="project" value="TreeGrafter"/>
</dbReference>
<dbReference type="Gene3D" id="2.40.50.100">
    <property type="match status" value="1"/>
</dbReference>
<evidence type="ECO:0000256" key="1">
    <source>
        <dbReference type="ARBA" id="ARBA00022823"/>
    </source>
</evidence>
<gene>
    <name evidence="2" type="ORF">H8E23_15185</name>
</gene>
<dbReference type="Pfam" id="PF01597">
    <property type="entry name" value="GCV_H"/>
    <property type="match status" value="1"/>
</dbReference>
<organism evidence="2 3">
    <name type="scientific">Candidatus Desulfatibia profunda</name>
    <dbReference type="NCBI Taxonomy" id="2841695"/>
    <lineage>
        <taxon>Bacteria</taxon>
        <taxon>Pseudomonadati</taxon>
        <taxon>Thermodesulfobacteriota</taxon>
        <taxon>Desulfobacteria</taxon>
        <taxon>Desulfobacterales</taxon>
        <taxon>Desulfobacterales incertae sedis</taxon>
        <taxon>Candidatus Desulfatibia</taxon>
    </lineage>
</organism>
<dbReference type="GO" id="GO:0005829">
    <property type="term" value="C:cytosol"/>
    <property type="evidence" value="ECO:0007669"/>
    <property type="project" value="TreeGrafter"/>
</dbReference>
<dbReference type="AlphaFoldDB" id="A0A8J6NUS1"/>
<dbReference type="GO" id="GO:0019464">
    <property type="term" value="P:glycine decarboxylation via glycine cleavage system"/>
    <property type="evidence" value="ECO:0007669"/>
    <property type="project" value="InterPro"/>
</dbReference>
<accession>A0A8J6NUS1</accession>
<dbReference type="EMBL" id="JACNJH010000213">
    <property type="protein sequence ID" value="MBC8362727.1"/>
    <property type="molecule type" value="Genomic_DNA"/>
</dbReference>
<dbReference type="SUPFAM" id="SSF51230">
    <property type="entry name" value="Single hybrid motif"/>
    <property type="match status" value="1"/>
</dbReference>
<dbReference type="PANTHER" id="PTHR11715">
    <property type="entry name" value="GLYCINE CLEAVAGE SYSTEM H PROTEIN"/>
    <property type="match status" value="1"/>
</dbReference>
<evidence type="ECO:0000313" key="3">
    <source>
        <dbReference type="Proteomes" id="UP000603434"/>
    </source>
</evidence>
<evidence type="ECO:0000313" key="2">
    <source>
        <dbReference type="EMBL" id="MBC8362727.1"/>
    </source>
</evidence>
<protein>
    <submittedName>
        <fullName evidence="2">Glycine cleavage system protein H</fullName>
    </submittedName>
</protein>
<dbReference type="PANTHER" id="PTHR11715:SF3">
    <property type="entry name" value="GLYCINE CLEAVAGE SYSTEM H PROTEIN-RELATED"/>
    <property type="match status" value="1"/>
</dbReference>
<proteinExistence type="predicted"/>
<dbReference type="InterPro" id="IPR033753">
    <property type="entry name" value="GCV_H/Fam206"/>
</dbReference>
<name>A0A8J6NUS1_9BACT</name>
<dbReference type="InterPro" id="IPR011053">
    <property type="entry name" value="Single_hybrid_motif"/>
</dbReference>
<dbReference type="Proteomes" id="UP000603434">
    <property type="component" value="Unassembled WGS sequence"/>
</dbReference>
<dbReference type="InterPro" id="IPR002930">
    <property type="entry name" value="GCV_H"/>
</dbReference>
<comment type="caution">
    <text evidence="2">The sequence shown here is derived from an EMBL/GenBank/DDBJ whole genome shotgun (WGS) entry which is preliminary data.</text>
</comment>
<dbReference type="GO" id="GO:0005960">
    <property type="term" value="C:glycine cleavage complex"/>
    <property type="evidence" value="ECO:0007669"/>
    <property type="project" value="InterPro"/>
</dbReference>
<reference evidence="2 3" key="1">
    <citation type="submission" date="2020-08" db="EMBL/GenBank/DDBJ databases">
        <title>Bridging the membrane lipid divide: bacteria of the FCB group superphylum have the potential to synthesize archaeal ether lipids.</title>
        <authorList>
            <person name="Villanueva L."/>
            <person name="Von Meijenfeldt F.A.B."/>
            <person name="Westbye A.B."/>
            <person name="Yadav S."/>
            <person name="Hopmans E.C."/>
            <person name="Dutilh B.E."/>
            <person name="Sinninghe Damste J.S."/>
        </authorList>
    </citation>
    <scope>NUCLEOTIDE SEQUENCE [LARGE SCALE GENOMIC DNA]</scope>
    <source>
        <strain evidence="2">NIOZ-UU30</strain>
    </source>
</reference>